<comment type="caution">
    <text evidence="4">The sequence shown here is derived from an EMBL/GenBank/DDBJ whole genome shotgun (WGS) entry which is preliminary data.</text>
</comment>
<organism evidence="4">
    <name type="scientific">marine sediment metagenome</name>
    <dbReference type="NCBI Taxonomy" id="412755"/>
    <lineage>
        <taxon>unclassified sequences</taxon>
        <taxon>metagenomes</taxon>
        <taxon>ecological metagenomes</taxon>
    </lineage>
</organism>
<dbReference type="PANTHER" id="PTHR43649">
    <property type="entry name" value="ARABINOSE-BINDING PROTEIN-RELATED"/>
    <property type="match status" value="1"/>
</dbReference>
<accession>X1A1C1</accession>
<name>X1A1C1_9ZZZZ</name>
<comment type="similarity">
    <text evidence="1">Belongs to the bacterial solute-binding protein 1 family.</text>
</comment>
<evidence type="ECO:0000313" key="4">
    <source>
        <dbReference type="EMBL" id="GAG66543.1"/>
    </source>
</evidence>
<reference evidence="4" key="1">
    <citation type="journal article" date="2014" name="Front. Microbiol.">
        <title>High frequency of phylogenetically diverse reductive dehalogenase-homologous genes in deep subseafloor sedimentary metagenomes.</title>
        <authorList>
            <person name="Kawai M."/>
            <person name="Futagami T."/>
            <person name="Toyoda A."/>
            <person name="Takaki Y."/>
            <person name="Nishi S."/>
            <person name="Hori S."/>
            <person name="Arai W."/>
            <person name="Tsubouchi T."/>
            <person name="Morono Y."/>
            <person name="Uchiyama I."/>
            <person name="Ito T."/>
            <person name="Fujiyama A."/>
            <person name="Inagaki F."/>
            <person name="Takami H."/>
        </authorList>
    </citation>
    <scope>NUCLEOTIDE SEQUENCE</scope>
    <source>
        <strain evidence="4">Expedition CK06-06</strain>
    </source>
</reference>
<dbReference type="Pfam" id="PF01547">
    <property type="entry name" value="SBP_bac_1"/>
    <property type="match status" value="1"/>
</dbReference>
<dbReference type="SUPFAM" id="SSF53850">
    <property type="entry name" value="Periplasmic binding protein-like II"/>
    <property type="match status" value="1"/>
</dbReference>
<proteinExistence type="inferred from homology"/>
<dbReference type="InterPro" id="IPR006059">
    <property type="entry name" value="SBP"/>
</dbReference>
<evidence type="ECO:0000256" key="2">
    <source>
        <dbReference type="ARBA" id="ARBA00022448"/>
    </source>
</evidence>
<keyword evidence="3" id="KW-0732">Signal</keyword>
<gene>
    <name evidence="4" type="ORF">S01H4_04772</name>
</gene>
<evidence type="ECO:0008006" key="5">
    <source>
        <dbReference type="Google" id="ProtNLM"/>
    </source>
</evidence>
<dbReference type="PANTHER" id="PTHR43649:SF34">
    <property type="entry name" value="ABC TRANSPORTER PERIPLASMIC-BINDING PROTEIN YCJN-RELATED"/>
    <property type="match status" value="1"/>
</dbReference>
<dbReference type="AlphaFoldDB" id="X1A1C1"/>
<sequence length="421" mass="47288">FVTVFADDVTTVKMVFWPGPEAEAMQKVVDYYNTNITPESGVKVEMVLFGREGFFEKEATILAGGSSEVDMIFTTSYIIEQHAPYFESLDEYYANSALAGEGKKELFINSVTQGFTIDGKLYTVPTDASITLLLYRKDLIEKLISDAEWREKYVALAKKELGKDLEPKYPANWNWDDFYATCLFFTKNYNSDSPTKYGTALQAKAMWPCAKIWTAVLRSSNGSWFDKEGVPTFDSPEALEALNMYVNLMKKGAASPGSVNYEYNGPNEAMKTNNAAMILQWGVAFNDLSNKEKAPLIWDKVAIAPYPAGPFGHTCWLTSMGVGLSKYSKFKDESFKWLAFLSTPTAMSLYGKNGGVPPVTQVLEELGQKDILFKYVEEYLKNYAFNYSGRSGVSRKRSGYNVCTGPLCFNSFFYSRNICHN</sequence>
<dbReference type="Gene3D" id="3.40.190.10">
    <property type="entry name" value="Periplasmic binding protein-like II"/>
    <property type="match status" value="1"/>
</dbReference>
<keyword evidence="2" id="KW-0813">Transport</keyword>
<evidence type="ECO:0000256" key="1">
    <source>
        <dbReference type="ARBA" id="ARBA00008520"/>
    </source>
</evidence>
<protein>
    <recommendedName>
        <fullName evidence="5">Extracellular solute-binding protein</fullName>
    </recommendedName>
</protein>
<evidence type="ECO:0000256" key="3">
    <source>
        <dbReference type="ARBA" id="ARBA00022729"/>
    </source>
</evidence>
<feature type="non-terminal residue" evidence="4">
    <location>
        <position position="1"/>
    </location>
</feature>
<dbReference type="EMBL" id="BART01001312">
    <property type="protein sequence ID" value="GAG66543.1"/>
    <property type="molecule type" value="Genomic_DNA"/>
</dbReference>
<dbReference type="InterPro" id="IPR050490">
    <property type="entry name" value="Bact_solute-bd_prot1"/>
</dbReference>